<evidence type="ECO:0000313" key="1">
    <source>
        <dbReference type="EMBL" id="CCX16727.1"/>
    </source>
</evidence>
<name>U4LBW9_PYROM</name>
<organism evidence="1 2">
    <name type="scientific">Pyronema omphalodes (strain CBS 100304)</name>
    <name type="common">Pyronema confluens</name>
    <dbReference type="NCBI Taxonomy" id="1076935"/>
    <lineage>
        <taxon>Eukaryota</taxon>
        <taxon>Fungi</taxon>
        <taxon>Dikarya</taxon>
        <taxon>Ascomycota</taxon>
        <taxon>Pezizomycotina</taxon>
        <taxon>Pezizomycetes</taxon>
        <taxon>Pezizales</taxon>
        <taxon>Pyronemataceae</taxon>
        <taxon>Pyronema</taxon>
    </lineage>
</organism>
<protein>
    <submittedName>
        <fullName evidence="1">Uncharacterized protein</fullName>
    </submittedName>
</protein>
<gene>
    <name evidence="1" type="ORF">PCON_03472</name>
</gene>
<dbReference type="Proteomes" id="UP000018144">
    <property type="component" value="Unassembled WGS sequence"/>
</dbReference>
<dbReference type="AlphaFoldDB" id="U4LBW9"/>
<proteinExistence type="predicted"/>
<sequence>MLIGPCAVALIETPHSYLLEYPALSAGPGCCRHWFDHGVDVFPTVSESTNISVPITRVPHRADVVRS</sequence>
<keyword evidence="2" id="KW-1185">Reference proteome</keyword>
<accession>U4LBW9</accession>
<reference evidence="1 2" key="1">
    <citation type="journal article" date="2013" name="PLoS Genet.">
        <title>The genome and development-dependent transcriptomes of Pyronema confluens: a window into fungal evolution.</title>
        <authorList>
            <person name="Traeger S."/>
            <person name="Altegoer F."/>
            <person name="Freitag M."/>
            <person name="Gabaldon T."/>
            <person name="Kempken F."/>
            <person name="Kumar A."/>
            <person name="Marcet-Houben M."/>
            <person name="Poggeler S."/>
            <person name="Stajich J.E."/>
            <person name="Nowrousian M."/>
        </authorList>
    </citation>
    <scope>NUCLEOTIDE SEQUENCE [LARGE SCALE GENOMIC DNA]</scope>
    <source>
        <strain evidence="2">CBS 100304</strain>
        <tissue evidence="1">Vegetative mycelium</tissue>
    </source>
</reference>
<dbReference type="EMBL" id="HF936505">
    <property type="protein sequence ID" value="CCX16727.1"/>
    <property type="molecule type" value="Genomic_DNA"/>
</dbReference>
<evidence type="ECO:0000313" key="2">
    <source>
        <dbReference type="Proteomes" id="UP000018144"/>
    </source>
</evidence>